<dbReference type="AlphaFoldDB" id="F1Z9W7"/>
<keyword evidence="1" id="KW-0645">Protease</keyword>
<accession>F1Z9W7</accession>
<sequence>MAYYTDPSVVAGFSTTGDPFIDSLFDADPSYRFAWSTTVGGVTQISYSFPWLNGVGSKFISGYGSGENLRVNSPSSVTASDVTYIGQAFQAWAAVANVNFTQVTETNAGQVGDIRIAFTGVIPSQYWGYTIVTSDGADNSNGDIWISNSVRSESFAPYTYNYNAILHEIGHALGLKHPFEAPTIPSGYDNRRFTIMSYTDPQNAYWYDKSTGTYKYLIMTPMVYDIAAV</sequence>
<keyword evidence="4" id="KW-0862">Zinc</keyword>
<dbReference type="CDD" id="cd04277">
    <property type="entry name" value="ZnMc_serralysin_like"/>
    <property type="match status" value="1"/>
</dbReference>
<dbReference type="Gene3D" id="3.40.390.10">
    <property type="entry name" value="Collagenase (Catalytic Domain)"/>
    <property type="match status" value="1"/>
</dbReference>
<dbReference type="eggNOG" id="COG5549">
    <property type="taxonomic scope" value="Bacteria"/>
</dbReference>
<dbReference type="GO" id="GO:0006508">
    <property type="term" value="P:proteolysis"/>
    <property type="evidence" value="ECO:0007669"/>
    <property type="project" value="UniProtKB-KW"/>
</dbReference>
<dbReference type="Proteomes" id="UP000004728">
    <property type="component" value="Unassembled WGS sequence"/>
</dbReference>
<evidence type="ECO:0000313" key="7">
    <source>
        <dbReference type="Proteomes" id="UP000004728"/>
    </source>
</evidence>
<evidence type="ECO:0000259" key="5">
    <source>
        <dbReference type="SMART" id="SM00235"/>
    </source>
</evidence>
<reference evidence="6 7" key="1">
    <citation type="journal article" date="2012" name="J. Bacteriol.">
        <title>Draft Genome Sequence of Novosphingobium nitrogenifigens Y88T.</title>
        <authorList>
            <person name="Strabala T.J."/>
            <person name="Macdonald L."/>
            <person name="Liu V."/>
            <person name="Smit A.M."/>
        </authorList>
    </citation>
    <scope>NUCLEOTIDE SEQUENCE [LARGE SCALE GENOMIC DNA]</scope>
    <source>
        <strain evidence="6 7">DSM 19370</strain>
    </source>
</reference>
<feature type="domain" description="Peptidase metallopeptidase" evidence="5">
    <location>
        <begin position="56"/>
        <end position="219"/>
    </location>
</feature>
<evidence type="ECO:0000256" key="4">
    <source>
        <dbReference type="ARBA" id="ARBA00022833"/>
    </source>
</evidence>
<dbReference type="SUPFAM" id="SSF55486">
    <property type="entry name" value="Metalloproteases ('zincins'), catalytic domain"/>
    <property type="match status" value="1"/>
</dbReference>
<keyword evidence="2" id="KW-0479">Metal-binding</keyword>
<dbReference type="RefSeq" id="WP_008066483.1">
    <property type="nucleotide sequence ID" value="NZ_AQWK01000002.1"/>
</dbReference>
<dbReference type="OrthoDB" id="733404at2"/>
<proteinExistence type="predicted"/>
<dbReference type="SMART" id="SM00235">
    <property type="entry name" value="ZnMc"/>
    <property type="match status" value="1"/>
</dbReference>
<dbReference type="InterPro" id="IPR006026">
    <property type="entry name" value="Peptidase_Metallo"/>
</dbReference>
<dbReference type="GO" id="GO:0008270">
    <property type="term" value="F:zinc ion binding"/>
    <property type="evidence" value="ECO:0007669"/>
    <property type="project" value="InterPro"/>
</dbReference>
<dbReference type="Pfam" id="PF00413">
    <property type="entry name" value="Peptidase_M10"/>
    <property type="match status" value="1"/>
</dbReference>
<dbReference type="STRING" id="983920.Y88_0682"/>
<gene>
    <name evidence="6" type="ORF">Y88_0682</name>
</gene>
<dbReference type="EMBL" id="AEWJ01000041">
    <property type="protein sequence ID" value="EGD58625.1"/>
    <property type="molecule type" value="Genomic_DNA"/>
</dbReference>
<keyword evidence="3" id="KW-0378">Hydrolase</keyword>
<dbReference type="GO" id="GO:0031012">
    <property type="term" value="C:extracellular matrix"/>
    <property type="evidence" value="ECO:0007669"/>
    <property type="project" value="InterPro"/>
</dbReference>
<dbReference type="GO" id="GO:0004222">
    <property type="term" value="F:metalloendopeptidase activity"/>
    <property type="evidence" value="ECO:0007669"/>
    <property type="project" value="InterPro"/>
</dbReference>
<dbReference type="InterPro" id="IPR024079">
    <property type="entry name" value="MetalloPept_cat_dom_sf"/>
</dbReference>
<evidence type="ECO:0000256" key="3">
    <source>
        <dbReference type="ARBA" id="ARBA00022801"/>
    </source>
</evidence>
<dbReference type="InterPro" id="IPR034033">
    <property type="entry name" value="Serralysin-like"/>
</dbReference>
<name>F1Z9W7_9SPHN</name>
<evidence type="ECO:0000313" key="6">
    <source>
        <dbReference type="EMBL" id="EGD58625.1"/>
    </source>
</evidence>
<protein>
    <submittedName>
        <fullName evidence="6">Hemolysin-type calcium-binding region:Peptidase M10A and M12B, matrixin and adamalysin</fullName>
    </submittedName>
</protein>
<dbReference type="InParanoid" id="F1Z9W7"/>
<evidence type="ECO:0000256" key="2">
    <source>
        <dbReference type="ARBA" id="ARBA00022723"/>
    </source>
</evidence>
<keyword evidence="7" id="KW-1185">Reference proteome</keyword>
<dbReference type="InterPro" id="IPR001818">
    <property type="entry name" value="Pept_M10_metallopeptidase"/>
</dbReference>
<organism evidence="6 7">
    <name type="scientific">Novosphingobium nitrogenifigens DSM 19370</name>
    <dbReference type="NCBI Taxonomy" id="983920"/>
    <lineage>
        <taxon>Bacteria</taxon>
        <taxon>Pseudomonadati</taxon>
        <taxon>Pseudomonadota</taxon>
        <taxon>Alphaproteobacteria</taxon>
        <taxon>Sphingomonadales</taxon>
        <taxon>Sphingomonadaceae</taxon>
        <taxon>Novosphingobium</taxon>
    </lineage>
</organism>
<comment type="caution">
    <text evidence="6">The sequence shown here is derived from an EMBL/GenBank/DDBJ whole genome shotgun (WGS) entry which is preliminary data.</text>
</comment>
<dbReference type="HOGENOM" id="CLU_1208781_0_0_5"/>
<evidence type="ECO:0000256" key="1">
    <source>
        <dbReference type="ARBA" id="ARBA00022670"/>
    </source>
</evidence>